<dbReference type="Proteomes" id="UP001179361">
    <property type="component" value="Unassembled WGS sequence"/>
</dbReference>
<accession>A0ABS8PZ01</accession>
<protein>
    <submittedName>
        <fullName evidence="2">Uncharacterized protein</fullName>
    </submittedName>
</protein>
<dbReference type="EMBL" id="JAJNOC010000001">
    <property type="protein sequence ID" value="MCD2514731.1"/>
    <property type="molecule type" value="Genomic_DNA"/>
</dbReference>
<sequence>MPSNTNEQQPSAPLSAENRFRQAFERLKFGDTVVLKSGTPVTQNNVAREAGCDPSALKKSRFPALIREIQAYIELHPNNDEPLNQSARKKLSANRSAKERLKDAILQRDHAQSALTSANMRIIELTEEVQSLQRRLDDVIPPPKRV</sequence>
<keyword evidence="3" id="KW-1185">Reference proteome</keyword>
<comment type="caution">
    <text evidence="2">The sequence shown here is derived from an EMBL/GenBank/DDBJ whole genome shotgun (WGS) entry which is preliminary data.</text>
</comment>
<reference evidence="2" key="1">
    <citation type="submission" date="2021-11" db="EMBL/GenBank/DDBJ databases">
        <title>The complete genome of Massilia sp sp. G4R7.</title>
        <authorList>
            <person name="Liu L."/>
            <person name="Yue J."/>
            <person name="Yuan J."/>
            <person name="Yang F."/>
            <person name="Li L."/>
        </authorList>
    </citation>
    <scope>NUCLEOTIDE SEQUENCE</scope>
    <source>
        <strain evidence="2">G4R7</strain>
    </source>
</reference>
<evidence type="ECO:0000313" key="3">
    <source>
        <dbReference type="Proteomes" id="UP001179361"/>
    </source>
</evidence>
<organism evidence="2 3">
    <name type="scientific">Massilia phyllostachyos</name>
    <dbReference type="NCBI Taxonomy" id="2898585"/>
    <lineage>
        <taxon>Bacteria</taxon>
        <taxon>Pseudomonadati</taxon>
        <taxon>Pseudomonadota</taxon>
        <taxon>Betaproteobacteria</taxon>
        <taxon>Burkholderiales</taxon>
        <taxon>Oxalobacteraceae</taxon>
        <taxon>Telluria group</taxon>
        <taxon>Massilia</taxon>
    </lineage>
</organism>
<proteinExistence type="predicted"/>
<evidence type="ECO:0000313" key="2">
    <source>
        <dbReference type="EMBL" id="MCD2514731.1"/>
    </source>
</evidence>
<gene>
    <name evidence="2" type="ORF">LQ564_00205</name>
</gene>
<feature type="region of interest" description="Disordered" evidence="1">
    <location>
        <begin position="78"/>
        <end position="102"/>
    </location>
</feature>
<dbReference type="RefSeq" id="WP_231056080.1">
    <property type="nucleotide sequence ID" value="NZ_JAJNOC010000001.1"/>
</dbReference>
<name>A0ABS8PZ01_9BURK</name>
<evidence type="ECO:0000256" key="1">
    <source>
        <dbReference type="SAM" id="MobiDB-lite"/>
    </source>
</evidence>